<dbReference type="AlphaFoldDB" id="A0A3B0RNW5"/>
<keyword evidence="1" id="KW-0812">Transmembrane</keyword>
<evidence type="ECO:0000256" key="1">
    <source>
        <dbReference type="SAM" id="Phobius"/>
    </source>
</evidence>
<proteinExistence type="predicted"/>
<organism evidence="2">
    <name type="scientific">hydrothermal vent metagenome</name>
    <dbReference type="NCBI Taxonomy" id="652676"/>
    <lineage>
        <taxon>unclassified sequences</taxon>
        <taxon>metagenomes</taxon>
        <taxon>ecological metagenomes</taxon>
    </lineage>
</organism>
<gene>
    <name evidence="2" type="ORF">MNBD_ALPHA05-1997</name>
</gene>
<accession>A0A3B0RNW5</accession>
<keyword evidence="1" id="KW-0472">Membrane</keyword>
<feature type="transmembrane region" description="Helical" evidence="1">
    <location>
        <begin position="64"/>
        <end position="86"/>
    </location>
</feature>
<evidence type="ECO:0008006" key="3">
    <source>
        <dbReference type="Google" id="ProtNLM"/>
    </source>
</evidence>
<dbReference type="Pfam" id="PF10003">
    <property type="entry name" value="DUF2244"/>
    <property type="match status" value="1"/>
</dbReference>
<sequence length="198" mass="21768">MMAIAAAPARDYAPLMRRVSDIETMPPAAKGRASSSSGLEDIAGAEAPSLFDAVLYPNRSLPNAGFIAVMSIVIGANIVFGTFFYVIGAWPVIGFCGLDIFLVWLAFKLSYRQGRLCERVRVTDEEMWVARVLPSGHETRWRLQPFWTRVEIDIPVRHESQVRVTSKGKTLILGAFLSPPERGRFAQALSNALGAARS</sequence>
<dbReference type="EMBL" id="UOEH01000153">
    <property type="protein sequence ID" value="VAV94980.1"/>
    <property type="molecule type" value="Genomic_DNA"/>
</dbReference>
<keyword evidence="1" id="KW-1133">Transmembrane helix</keyword>
<dbReference type="InterPro" id="IPR019253">
    <property type="entry name" value="DUF2244_TM"/>
</dbReference>
<reference evidence="2" key="1">
    <citation type="submission" date="2018-06" db="EMBL/GenBank/DDBJ databases">
        <authorList>
            <person name="Zhirakovskaya E."/>
        </authorList>
    </citation>
    <scope>NUCLEOTIDE SEQUENCE</scope>
</reference>
<protein>
    <recommendedName>
        <fullName evidence="3">DUF2244 domain-containing protein</fullName>
    </recommendedName>
</protein>
<name>A0A3B0RNW5_9ZZZZ</name>
<feature type="transmembrane region" description="Helical" evidence="1">
    <location>
        <begin position="92"/>
        <end position="111"/>
    </location>
</feature>
<evidence type="ECO:0000313" key="2">
    <source>
        <dbReference type="EMBL" id="VAV94980.1"/>
    </source>
</evidence>